<evidence type="ECO:0000313" key="9">
    <source>
        <dbReference type="Proteomes" id="UP000738349"/>
    </source>
</evidence>
<dbReference type="AlphaFoldDB" id="A0A9P9JP49"/>
<dbReference type="InterPro" id="IPR036259">
    <property type="entry name" value="MFS_trans_sf"/>
</dbReference>
<dbReference type="OrthoDB" id="6612291at2759"/>
<reference evidence="8" key="1">
    <citation type="journal article" date="2021" name="Nat. Commun.">
        <title>Genetic determinants of endophytism in the Arabidopsis root mycobiome.</title>
        <authorList>
            <person name="Mesny F."/>
            <person name="Miyauchi S."/>
            <person name="Thiergart T."/>
            <person name="Pickel B."/>
            <person name="Atanasova L."/>
            <person name="Karlsson M."/>
            <person name="Huettel B."/>
            <person name="Barry K.W."/>
            <person name="Haridas S."/>
            <person name="Chen C."/>
            <person name="Bauer D."/>
            <person name="Andreopoulos W."/>
            <person name="Pangilinan J."/>
            <person name="LaButti K."/>
            <person name="Riley R."/>
            <person name="Lipzen A."/>
            <person name="Clum A."/>
            <person name="Drula E."/>
            <person name="Henrissat B."/>
            <person name="Kohler A."/>
            <person name="Grigoriev I.V."/>
            <person name="Martin F.M."/>
            <person name="Hacquard S."/>
        </authorList>
    </citation>
    <scope>NUCLEOTIDE SEQUENCE</scope>
    <source>
        <strain evidence="8">MPI-CAGE-AT-0147</strain>
    </source>
</reference>
<dbReference type="Pfam" id="PF00083">
    <property type="entry name" value="Sugar_tr"/>
    <property type="match status" value="2"/>
</dbReference>
<evidence type="ECO:0000256" key="2">
    <source>
        <dbReference type="ARBA" id="ARBA00010992"/>
    </source>
</evidence>
<feature type="transmembrane region" description="Helical" evidence="6">
    <location>
        <begin position="102"/>
        <end position="125"/>
    </location>
</feature>
<dbReference type="InterPro" id="IPR005828">
    <property type="entry name" value="MFS_sugar_transport-like"/>
</dbReference>
<feature type="domain" description="Major facilitator superfamily (MFS) profile" evidence="7">
    <location>
        <begin position="57"/>
        <end position="427"/>
    </location>
</feature>
<dbReference type="SUPFAM" id="SSF103473">
    <property type="entry name" value="MFS general substrate transporter"/>
    <property type="match status" value="1"/>
</dbReference>
<dbReference type="InterPro" id="IPR050360">
    <property type="entry name" value="MFS_Sugar_Transporters"/>
</dbReference>
<keyword evidence="5 6" id="KW-0472">Membrane</keyword>
<dbReference type="GO" id="GO:0005351">
    <property type="term" value="F:carbohydrate:proton symporter activity"/>
    <property type="evidence" value="ECO:0007669"/>
    <property type="project" value="TreeGrafter"/>
</dbReference>
<feature type="transmembrane region" description="Helical" evidence="6">
    <location>
        <begin position="185"/>
        <end position="209"/>
    </location>
</feature>
<gene>
    <name evidence="8" type="ORF">EDB81DRAFT_940669</name>
</gene>
<dbReference type="Proteomes" id="UP000738349">
    <property type="component" value="Unassembled WGS sequence"/>
</dbReference>
<protein>
    <submittedName>
        <fullName evidence="8">General substrate transporter</fullName>
    </submittedName>
</protein>
<name>A0A9P9JP49_9HYPO</name>
<feature type="transmembrane region" description="Helical" evidence="6">
    <location>
        <begin position="325"/>
        <end position="347"/>
    </location>
</feature>
<dbReference type="PROSITE" id="PS50850">
    <property type="entry name" value="MFS"/>
    <property type="match status" value="1"/>
</dbReference>
<feature type="transmembrane region" description="Helical" evidence="6">
    <location>
        <begin position="382"/>
        <end position="405"/>
    </location>
</feature>
<dbReference type="GO" id="GO:0016020">
    <property type="term" value="C:membrane"/>
    <property type="evidence" value="ECO:0007669"/>
    <property type="project" value="UniProtKB-SubCell"/>
</dbReference>
<evidence type="ECO:0000256" key="3">
    <source>
        <dbReference type="ARBA" id="ARBA00022692"/>
    </source>
</evidence>
<comment type="caution">
    <text evidence="8">The sequence shown here is derived from an EMBL/GenBank/DDBJ whole genome shotgun (WGS) entry which is preliminary data.</text>
</comment>
<evidence type="ECO:0000256" key="6">
    <source>
        <dbReference type="SAM" id="Phobius"/>
    </source>
</evidence>
<organism evidence="8 9">
    <name type="scientific">Dactylonectria macrodidyma</name>
    <dbReference type="NCBI Taxonomy" id="307937"/>
    <lineage>
        <taxon>Eukaryota</taxon>
        <taxon>Fungi</taxon>
        <taxon>Dikarya</taxon>
        <taxon>Ascomycota</taxon>
        <taxon>Pezizomycotina</taxon>
        <taxon>Sordariomycetes</taxon>
        <taxon>Hypocreomycetidae</taxon>
        <taxon>Hypocreales</taxon>
        <taxon>Nectriaceae</taxon>
        <taxon>Dactylonectria</taxon>
    </lineage>
</organism>
<feature type="transmembrane region" description="Helical" evidence="6">
    <location>
        <begin position="356"/>
        <end position="376"/>
    </location>
</feature>
<feature type="transmembrane region" description="Helical" evidence="6">
    <location>
        <begin position="291"/>
        <end position="313"/>
    </location>
</feature>
<comment type="similarity">
    <text evidence="2">Belongs to the major facilitator superfamily. Sugar transporter (TC 2.A.1.1) family.</text>
</comment>
<dbReference type="PANTHER" id="PTHR48022">
    <property type="entry name" value="PLASTIDIC GLUCOSE TRANSPORTER 4"/>
    <property type="match status" value="1"/>
</dbReference>
<dbReference type="PROSITE" id="PS00217">
    <property type="entry name" value="SUGAR_TRANSPORT_2"/>
    <property type="match status" value="1"/>
</dbReference>
<comment type="subcellular location">
    <subcellularLocation>
        <location evidence="1">Membrane</location>
        <topology evidence="1">Multi-pass membrane protein</topology>
    </subcellularLocation>
</comment>
<dbReference type="Gene3D" id="1.20.1250.20">
    <property type="entry name" value="MFS general substrate transporter like domains"/>
    <property type="match status" value="1"/>
</dbReference>
<proteinExistence type="inferred from homology"/>
<accession>A0A9P9JP49</accession>
<evidence type="ECO:0000256" key="5">
    <source>
        <dbReference type="ARBA" id="ARBA00023136"/>
    </source>
</evidence>
<dbReference type="EMBL" id="JAGMUV010000001">
    <property type="protein sequence ID" value="KAH7176804.1"/>
    <property type="molecule type" value="Genomic_DNA"/>
</dbReference>
<keyword evidence="9" id="KW-1185">Reference proteome</keyword>
<evidence type="ECO:0000256" key="4">
    <source>
        <dbReference type="ARBA" id="ARBA00022989"/>
    </source>
</evidence>
<keyword evidence="3 6" id="KW-0812">Transmembrane</keyword>
<evidence type="ECO:0000256" key="1">
    <source>
        <dbReference type="ARBA" id="ARBA00004141"/>
    </source>
</evidence>
<dbReference type="InterPro" id="IPR020846">
    <property type="entry name" value="MFS_dom"/>
</dbReference>
<evidence type="ECO:0000259" key="7">
    <source>
        <dbReference type="PROSITE" id="PS50850"/>
    </source>
</evidence>
<sequence length="427" mass="46726">MAEPKDEPVAVHLQTAETTSNNRTVVGMDATLKRFLDHQHNLTRTEAVKESWKPLAWCFYMFFICIMFGYDALAGSVVVSIAEFRKNFGYLYEGAYVVDASWQLGFQAGFFVGMIIGGMLTGIAVQRFGPKYTVLGVYMINIAGVFLQYFATTPAHFFGSKILTGAPLGAFSTIAPTYASEMAPLVVRGAITAGMNFAIVLGNLLGYGVMREAGTYSGKATYRILSPFWLIAQGKEKEARENITKLHAADYDVDGRYAEVTSALAQQAESQRNQGTIKDCFSSDNWRRTMVAMSMFFIQNACGTGWVVGYMSYFMQLAGMPAEQSFNATVGIGGVMLVGNISGWFLIEWLGRRGTALYGALVLCVSLFIIGILSVVKSSHALVVQVVFMGVWAFVYQGTTGAVAWPISSENELFAASRMQEQIVVSI</sequence>
<dbReference type="InterPro" id="IPR005829">
    <property type="entry name" value="Sugar_transporter_CS"/>
</dbReference>
<feature type="transmembrane region" description="Helical" evidence="6">
    <location>
        <begin position="59"/>
        <end position="82"/>
    </location>
</feature>
<evidence type="ECO:0000313" key="8">
    <source>
        <dbReference type="EMBL" id="KAH7176804.1"/>
    </source>
</evidence>
<feature type="transmembrane region" description="Helical" evidence="6">
    <location>
        <begin position="132"/>
        <end position="151"/>
    </location>
</feature>
<keyword evidence="4 6" id="KW-1133">Transmembrane helix</keyword>
<dbReference type="PANTHER" id="PTHR48022:SF15">
    <property type="entry name" value="ALPHA-GLUCOSIDE TRANSPORTER, PUTATIVE (AFU_ORTHOLOGUE AFUA_5G00500)-RELATED"/>
    <property type="match status" value="1"/>
</dbReference>